<reference evidence="7 8" key="1">
    <citation type="submission" date="2016-10" db="EMBL/GenBank/DDBJ databases">
        <authorList>
            <person name="de Groot N.N."/>
        </authorList>
    </citation>
    <scope>NUCLEOTIDE SEQUENCE [LARGE SCALE GENOMIC DNA]</scope>
    <source>
        <strain evidence="7 8">DSM 16981</strain>
    </source>
</reference>
<dbReference type="Proteomes" id="UP000199309">
    <property type="component" value="Unassembled WGS sequence"/>
</dbReference>
<keyword evidence="4 5" id="KW-0092">Biotin</keyword>
<dbReference type="PROSITE" id="PS51733">
    <property type="entry name" value="BPL_LPL_CATALYTIC"/>
    <property type="match status" value="1"/>
</dbReference>
<feature type="binding site" evidence="5">
    <location>
        <begin position="90"/>
        <end position="92"/>
    </location>
    <ligand>
        <name>biotin</name>
        <dbReference type="ChEBI" id="CHEBI:57586"/>
    </ligand>
</feature>
<dbReference type="AlphaFoldDB" id="A0A1G9VUJ0"/>
<dbReference type="Pfam" id="PF02237">
    <property type="entry name" value="BPL_C"/>
    <property type="match status" value="1"/>
</dbReference>
<evidence type="ECO:0000256" key="2">
    <source>
        <dbReference type="ARBA" id="ARBA00022741"/>
    </source>
</evidence>
<dbReference type="InterPro" id="IPR003142">
    <property type="entry name" value="BPL_C"/>
</dbReference>
<dbReference type="EMBL" id="FNHQ01000013">
    <property type="protein sequence ID" value="SDM75646.1"/>
    <property type="molecule type" value="Genomic_DNA"/>
</dbReference>
<dbReference type="SUPFAM" id="SSF50037">
    <property type="entry name" value="C-terminal domain of transcriptional repressors"/>
    <property type="match status" value="1"/>
</dbReference>
<dbReference type="Gene3D" id="1.10.10.10">
    <property type="entry name" value="Winged helix-like DNA-binding domain superfamily/Winged helix DNA-binding domain"/>
    <property type="match status" value="1"/>
</dbReference>
<dbReference type="InterPro" id="IPR013196">
    <property type="entry name" value="HTH_11"/>
</dbReference>
<dbReference type="HAMAP" id="MF_00978">
    <property type="entry name" value="Bifunct_BirA"/>
    <property type="match status" value="1"/>
</dbReference>
<dbReference type="CDD" id="cd16442">
    <property type="entry name" value="BPL"/>
    <property type="match status" value="1"/>
</dbReference>
<dbReference type="InterPro" id="IPR004143">
    <property type="entry name" value="BPL_LPL_catalytic"/>
</dbReference>
<dbReference type="SUPFAM" id="SSF46785">
    <property type="entry name" value="Winged helix' DNA-binding domain"/>
    <property type="match status" value="1"/>
</dbReference>
<dbReference type="GO" id="GO:0004077">
    <property type="term" value="F:biotin--[biotin carboxyl-carrier protein] ligase activity"/>
    <property type="evidence" value="ECO:0007669"/>
    <property type="project" value="UniProtKB-UniRule"/>
</dbReference>
<evidence type="ECO:0000313" key="7">
    <source>
        <dbReference type="EMBL" id="SDM75646.1"/>
    </source>
</evidence>
<name>A0A1G9VUJ0_9FIRM</name>
<evidence type="ECO:0000256" key="3">
    <source>
        <dbReference type="ARBA" id="ARBA00022840"/>
    </source>
</evidence>
<keyword evidence="5" id="KW-0238">DNA-binding</keyword>
<dbReference type="GO" id="GO:0005524">
    <property type="term" value="F:ATP binding"/>
    <property type="evidence" value="ECO:0007669"/>
    <property type="project" value="UniProtKB-UniRule"/>
</dbReference>
<keyword evidence="8" id="KW-1185">Reference proteome</keyword>
<dbReference type="Pfam" id="PF08279">
    <property type="entry name" value="HTH_11"/>
    <property type="match status" value="1"/>
</dbReference>
<proteinExistence type="inferred from homology"/>
<sequence length="323" mass="36221">MRKDILEYLLNHKGEYVSGQKISEELGISRTAVWKHIRVLKSRGYVIESYTKRGYCLMEAPELLLPELVGEGLQTKVFGKKIHYKEKVDSTNNVAKKLAEEGAEEGTIVLAEEQSGGRGRLERSFLSPFAQGVWFSLILRPTFLPMEVSKMTLLAAVALTKALHKMGLVECGIKWPNDILVKDRKVVGILTELNASMERINYLVMGIGINTSLTKKELPKDLRKTVTSFTIENVPVHRQALLQEVLLQLERYYEIAETEGFKPILAEWKVLSMMMGKEVEVSEPGRSFTGKAVDLDDSGNLIVETEAGRETVLAGDVRVRAVQ</sequence>
<dbReference type="GO" id="GO:0005737">
    <property type="term" value="C:cytoplasm"/>
    <property type="evidence" value="ECO:0007669"/>
    <property type="project" value="TreeGrafter"/>
</dbReference>
<keyword evidence="3 5" id="KW-0067">ATP-binding</keyword>
<feature type="binding site" evidence="5">
    <location>
        <position position="185"/>
    </location>
    <ligand>
        <name>biotin</name>
        <dbReference type="ChEBI" id="CHEBI:57586"/>
    </ligand>
</feature>
<dbReference type="PANTHER" id="PTHR12835:SF5">
    <property type="entry name" value="BIOTIN--PROTEIN LIGASE"/>
    <property type="match status" value="1"/>
</dbReference>
<dbReference type="Pfam" id="PF03099">
    <property type="entry name" value="BPL_LplA_LipB"/>
    <property type="match status" value="1"/>
</dbReference>
<evidence type="ECO:0000256" key="4">
    <source>
        <dbReference type="ARBA" id="ARBA00023267"/>
    </source>
</evidence>
<feature type="DNA-binding region" description="H-T-H motif" evidence="5">
    <location>
        <begin position="19"/>
        <end position="38"/>
    </location>
</feature>
<dbReference type="EC" id="6.3.4.15" evidence="5"/>
<dbReference type="GO" id="GO:0006355">
    <property type="term" value="P:regulation of DNA-templated transcription"/>
    <property type="evidence" value="ECO:0007669"/>
    <property type="project" value="UniProtKB-UniRule"/>
</dbReference>
<dbReference type="InterPro" id="IPR004408">
    <property type="entry name" value="Biotin_CoA_COase_ligase"/>
</dbReference>
<dbReference type="GO" id="GO:0003677">
    <property type="term" value="F:DNA binding"/>
    <property type="evidence" value="ECO:0007669"/>
    <property type="project" value="UniProtKB-UniRule"/>
</dbReference>
<keyword evidence="2 5" id="KW-0547">Nucleotide-binding</keyword>
<dbReference type="InterPro" id="IPR036388">
    <property type="entry name" value="WH-like_DNA-bd_sf"/>
</dbReference>
<evidence type="ECO:0000256" key="5">
    <source>
        <dbReference type="HAMAP-Rule" id="MF_00978"/>
    </source>
</evidence>
<dbReference type="PANTHER" id="PTHR12835">
    <property type="entry name" value="BIOTIN PROTEIN LIGASE"/>
    <property type="match status" value="1"/>
</dbReference>
<feature type="domain" description="BPL/LPL catalytic" evidence="6">
    <location>
        <begin position="67"/>
        <end position="257"/>
    </location>
</feature>
<dbReference type="InterPro" id="IPR008988">
    <property type="entry name" value="Transcriptional_repressor_C"/>
</dbReference>
<feature type="binding site" evidence="5">
    <location>
        <begin position="118"/>
        <end position="120"/>
    </location>
    <ligand>
        <name>biotin</name>
        <dbReference type="ChEBI" id="CHEBI:57586"/>
    </ligand>
</feature>
<protein>
    <recommendedName>
        <fullName evidence="5">Bifunctional ligase/repressor BirA</fullName>
    </recommendedName>
    <alternativeName>
        <fullName evidence="5">Biotin--[acetyl-CoA-carboxylase] ligase</fullName>
        <ecNumber evidence="5">6.3.4.15</ecNumber>
    </alternativeName>
    <alternativeName>
        <fullName evidence="5">Biotin--protein ligase</fullName>
    </alternativeName>
    <alternativeName>
        <fullName evidence="5">Biotin-[acetyl-CoA carboxylase] synthetase</fullName>
    </alternativeName>
</protein>
<dbReference type="Gene3D" id="2.30.30.100">
    <property type="match status" value="1"/>
</dbReference>
<dbReference type="STRING" id="349095.SAMN05660299_01472"/>
<dbReference type="OrthoDB" id="9807064at2"/>
<accession>A0A1G9VUJ0</accession>
<comment type="catalytic activity">
    <reaction evidence="5">
        <text>biotin + L-lysyl-[protein] + ATP = N(6)-biotinyl-L-lysyl-[protein] + AMP + diphosphate + H(+)</text>
        <dbReference type="Rhea" id="RHEA:11756"/>
        <dbReference type="Rhea" id="RHEA-COMP:9752"/>
        <dbReference type="Rhea" id="RHEA-COMP:10505"/>
        <dbReference type="ChEBI" id="CHEBI:15378"/>
        <dbReference type="ChEBI" id="CHEBI:29969"/>
        <dbReference type="ChEBI" id="CHEBI:30616"/>
        <dbReference type="ChEBI" id="CHEBI:33019"/>
        <dbReference type="ChEBI" id="CHEBI:57586"/>
        <dbReference type="ChEBI" id="CHEBI:83144"/>
        <dbReference type="ChEBI" id="CHEBI:456215"/>
        <dbReference type="EC" id="6.3.4.15"/>
    </reaction>
</comment>
<comment type="similarity">
    <text evidence="5">Belongs to the biotin--protein ligase family.</text>
</comment>
<dbReference type="InterPro" id="IPR030855">
    <property type="entry name" value="Bifunct_BirA"/>
</dbReference>
<gene>
    <name evidence="5" type="primary">birA</name>
    <name evidence="7" type="ORF">SAMN05660299_01472</name>
</gene>
<comment type="function">
    <text evidence="5">Acts both as a biotin--[acetyl-CoA-carboxylase] ligase and a repressor.</text>
</comment>
<dbReference type="GO" id="GO:0016740">
    <property type="term" value="F:transferase activity"/>
    <property type="evidence" value="ECO:0007669"/>
    <property type="project" value="UniProtKB-ARBA"/>
</dbReference>
<keyword evidence="1 5" id="KW-0436">Ligase</keyword>
<dbReference type="CDD" id="cd00090">
    <property type="entry name" value="HTH_ARSR"/>
    <property type="match status" value="1"/>
</dbReference>
<keyword evidence="5" id="KW-0678">Repressor</keyword>
<dbReference type="InterPro" id="IPR011991">
    <property type="entry name" value="ArsR-like_HTH"/>
</dbReference>
<keyword evidence="5" id="KW-0805">Transcription regulation</keyword>
<dbReference type="Gene3D" id="3.30.930.10">
    <property type="entry name" value="Bira Bifunctional Protein, Domain 2"/>
    <property type="match status" value="1"/>
</dbReference>
<evidence type="ECO:0000256" key="1">
    <source>
        <dbReference type="ARBA" id="ARBA00022598"/>
    </source>
</evidence>
<dbReference type="GO" id="GO:0009249">
    <property type="term" value="P:protein lipoylation"/>
    <property type="evidence" value="ECO:0007669"/>
    <property type="project" value="UniProtKB-ARBA"/>
</dbReference>
<keyword evidence="5" id="KW-0804">Transcription</keyword>
<feature type="binding site" evidence="5">
    <location>
        <position position="114"/>
    </location>
    <ligand>
        <name>biotin</name>
        <dbReference type="ChEBI" id="CHEBI:57586"/>
    </ligand>
</feature>
<dbReference type="InterPro" id="IPR036390">
    <property type="entry name" value="WH_DNA-bd_sf"/>
</dbReference>
<organism evidence="7 8">
    <name type="scientific">Megasphaera paucivorans</name>
    <dbReference type="NCBI Taxonomy" id="349095"/>
    <lineage>
        <taxon>Bacteria</taxon>
        <taxon>Bacillati</taxon>
        <taxon>Bacillota</taxon>
        <taxon>Negativicutes</taxon>
        <taxon>Veillonellales</taxon>
        <taxon>Veillonellaceae</taxon>
        <taxon>Megasphaera</taxon>
    </lineage>
</organism>
<dbReference type="RefSeq" id="WP_091650013.1">
    <property type="nucleotide sequence ID" value="NZ_FNHQ01000013.1"/>
</dbReference>
<dbReference type="SUPFAM" id="SSF55681">
    <property type="entry name" value="Class II aaRS and biotin synthetases"/>
    <property type="match status" value="1"/>
</dbReference>
<dbReference type="InterPro" id="IPR045864">
    <property type="entry name" value="aa-tRNA-synth_II/BPL/LPL"/>
</dbReference>
<evidence type="ECO:0000259" key="6">
    <source>
        <dbReference type="PROSITE" id="PS51733"/>
    </source>
</evidence>
<dbReference type="NCBIfam" id="TIGR00121">
    <property type="entry name" value="birA_ligase"/>
    <property type="match status" value="1"/>
</dbReference>
<evidence type="ECO:0000313" key="8">
    <source>
        <dbReference type="Proteomes" id="UP000199309"/>
    </source>
</evidence>